<name>A0A016QT77_9DEIO</name>
<evidence type="ECO:0000313" key="1">
    <source>
        <dbReference type="EMBL" id="EYB69201.1"/>
    </source>
</evidence>
<protein>
    <submittedName>
        <fullName evidence="1">Uncharacterized protein</fullName>
    </submittedName>
</protein>
<organism evidence="1 2">
    <name type="scientific">Deinococcus phoenicis</name>
    <dbReference type="NCBI Taxonomy" id="1476583"/>
    <lineage>
        <taxon>Bacteria</taxon>
        <taxon>Thermotogati</taxon>
        <taxon>Deinococcota</taxon>
        <taxon>Deinococci</taxon>
        <taxon>Deinococcales</taxon>
        <taxon>Deinococcaceae</taxon>
        <taxon>Deinococcus</taxon>
    </lineage>
</organism>
<evidence type="ECO:0000313" key="2">
    <source>
        <dbReference type="Proteomes" id="UP000020492"/>
    </source>
</evidence>
<dbReference type="OrthoDB" id="66582at2"/>
<gene>
    <name evidence="1" type="ORF">DEIPH_ctg011orf0193</name>
</gene>
<dbReference type="RefSeq" id="WP_051517132.1">
    <property type="nucleotide sequence ID" value="NZ_JHAC01000011.1"/>
</dbReference>
<comment type="caution">
    <text evidence="1">The sequence shown here is derived from an EMBL/GenBank/DDBJ whole genome shotgun (WGS) entry which is preliminary data.</text>
</comment>
<reference evidence="1 2" key="1">
    <citation type="submission" date="2014-03" db="EMBL/GenBank/DDBJ databases">
        <title>Draft genome sequence of Deinococcus phoenicis 1P10ME.</title>
        <authorList>
            <person name="Stepanov V.G."/>
            <person name="Vaishampayan P."/>
            <person name="Venkateswaran K."/>
            <person name="Fox G.E."/>
        </authorList>
    </citation>
    <scope>NUCLEOTIDE SEQUENCE [LARGE SCALE GENOMIC DNA]</scope>
    <source>
        <strain evidence="1 2">1P10ME</strain>
    </source>
</reference>
<dbReference type="AlphaFoldDB" id="A0A016QT77"/>
<dbReference type="STRING" id="1476583.DEIPH_ctg011orf0193"/>
<accession>A0A016QT77</accession>
<dbReference type="Proteomes" id="UP000020492">
    <property type="component" value="Unassembled WGS sequence"/>
</dbReference>
<sequence length="196" mass="20850">MRRVLLFTLLLTPWLGGGGRAQGTPPLPILPGVTPLPGVTLPSSLPGSGVTPAQPETDATIRPLIPDVISLRRANVSVTFDINAGNYPPAQFPTRYLSSPQTFSVFSNTSKPWTVQMEIRSQPDVQGRTLPSRQLHYRINGGPWLDVTGAPQVVLSNVGPSGGWLPLKIEFALDLTGAEAGGGYVFDVAFTAIVLP</sequence>
<dbReference type="PATRIC" id="fig|1476583.3.peg.802"/>
<proteinExistence type="predicted"/>
<dbReference type="eggNOG" id="ENOG5032G9H">
    <property type="taxonomic scope" value="Bacteria"/>
</dbReference>
<keyword evidence="2" id="KW-1185">Reference proteome</keyword>
<dbReference type="EMBL" id="JHAC01000011">
    <property type="protein sequence ID" value="EYB69201.1"/>
    <property type="molecule type" value="Genomic_DNA"/>
</dbReference>